<comment type="similarity">
    <text evidence="1">Belongs to the SPIRAL1 family.</text>
</comment>
<proteinExistence type="inferred from homology"/>
<evidence type="ECO:0000313" key="3">
    <source>
        <dbReference type="EMBL" id="CAD8872024.1"/>
    </source>
</evidence>
<feature type="compositionally biased region" description="Gly residues" evidence="2">
    <location>
        <begin position="261"/>
        <end position="273"/>
    </location>
</feature>
<feature type="compositionally biased region" description="Polar residues" evidence="2">
    <location>
        <begin position="398"/>
        <end position="429"/>
    </location>
</feature>
<accession>A0A7S1B1U1</accession>
<dbReference type="AlphaFoldDB" id="A0A7S1B1U1"/>
<evidence type="ECO:0000256" key="1">
    <source>
        <dbReference type="ARBA" id="ARBA00009656"/>
    </source>
</evidence>
<evidence type="ECO:0000256" key="2">
    <source>
        <dbReference type="SAM" id="MobiDB-lite"/>
    </source>
</evidence>
<reference evidence="3" key="1">
    <citation type="submission" date="2021-01" db="EMBL/GenBank/DDBJ databases">
        <authorList>
            <person name="Corre E."/>
            <person name="Pelletier E."/>
            <person name="Niang G."/>
            <person name="Scheremetjew M."/>
            <person name="Finn R."/>
            <person name="Kale V."/>
            <person name="Holt S."/>
            <person name="Cochrane G."/>
            <person name="Meng A."/>
            <person name="Brown T."/>
            <person name="Cohen L."/>
        </authorList>
    </citation>
    <scope>NUCLEOTIDE SEQUENCE</scope>
</reference>
<gene>
    <name evidence="3" type="ORF">NSCI0253_LOCUS46381</name>
</gene>
<feature type="compositionally biased region" description="Polar residues" evidence="2">
    <location>
        <begin position="323"/>
        <end position="337"/>
    </location>
</feature>
<feature type="region of interest" description="Disordered" evidence="2">
    <location>
        <begin position="175"/>
        <end position="452"/>
    </location>
</feature>
<dbReference type="PANTHER" id="PTHR33403">
    <property type="entry name" value="SPR1"/>
    <property type="match status" value="1"/>
</dbReference>
<protein>
    <submittedName>
        <fullName evidence="3">Uncharacterized protein</fullName>
    </submittedName>
</protein>
<feature type="region of interest" description="Disordered" evidence="2">
    <location>
        <begin position="1"/>
        <end position="160"/>
    </location>
</feature>
<dbReference type="GO" id="GO:0043622">
    <property type="term" value="P:cortical microtubule organization"/>
    <property type="evidence" value="ECO:0007669"/>
    <property type="project" value="InterPro"/>
</dbReference>
<feature type="compositionally biased region" description="Basic and acidic residues" evidence="2">
    <location>
        <begin position="132"/>
        <end position="159"/>
    </location>
</feature>
<feature type="compositionally biased region" description="Polar residues" evidence="2">
    <location>
        <begin position="230"/>
        <end position="257"/>
    </location>
</feature>
<organism evidence="3">
    <name type="scientific">Noctiluca scintillans</name>
    <name type="common">Sea sparkle</name>
    <name type="synonym">Red tide dinoflagellate</name>
    <dbReference type="NCBI Taxonomy" id="2966"/>
    <lineage>
        <taxon>Eukaryota</taxon>
        <taxon>Sar</taxon>
        <taxon>Alveolata</taxon>
        <taxon>Dinophyceae</taxon>
        <taxon>Noctilucales</taxon>
        <taxon>Noctilucaceae</taxon>
        <taxon>Noctiluca</taxon>
    </lineage>
</organism>
<feature type="compositionally biased region" description="Polar residues" evidence="2">
    <location>
        <begin position="24"/>
        <end position="38"/>
    </location>
</feature>
<dbReference type="PANTHER" id="PTHR33403:SF31">
    <property type="entry name" value="PROTEIN SPIRAL1-LIKE 1"/>
    <property type="match status" value="1"/>
</dbReference>
<sequence>MRDGRDGFQQMRDGGGAFGARPQVSGNTFACGANQNAGNVLCDKPSTRVARPPGGGSSISFGWNGEDQMPGRRPPQSQGRDFGQFDAPPYPDDPSRRMPQGQAWDGQRPGVQDNYLSPEDEWRQGGAPPSQQHRDPRDADGRWNRGPEDDFSADPRRFGGDAADLTWEQQMQQMDEETRQMRMMQQQDQCEETVMPQHAQQFQQHHQQQFQPDFQQQGPPQHFTHGARGQKQSANAFATGSNQNCGNFLTSTPTTRVLQPPGGGSNFSFGGGDEPPPSRRQASGRDGQMQSSAGGQGPDPGYGPAPGRQMQDQGYGQGAGRQMQDQGGQDLGNQTQDYGYGPGPGRQMQDQGYGADYGMQMQDQGYGHGRACGRGQPQDQGFEQGRGGPARDDGYGMNRQQCPPNQVFGQRQRESSNNYACGNNQNCGNMISDRPTTRVQRPPGGASSLTLG</sequence>
<feature type="compositionally biased region" description="Low complexity" evidence="2">
    <location>
        <begin position="196"/>
        <end position="223"/>
    </location>
</feature>
<name>A0A7S1B1U1_NOCSC</name>
<dbReference type="EMBL" id="HBFQ01065328">
    <property type="protein sequence ID" value="CAD8872024.1"/>
    <property type="molecule type" value="Transcribed_RNA"/>
</dbReference>
<dbReference type="InterPro" id="IPR039613">
    <property type="entry name" value="SPR1/2/3/4/5"/>
</dbReference>